<feature type="domain" description="Ig-like" evidence="12">
    <location>
        <begin position="15"/>
        <end position="110"/>
    </location>
</feature>
<keyword evidence="4" id="KW-0732">Signal</keyword>
<dbReference type="GO" id="GO:0031295">
    <property type="term" value="P:T cell costimulation"/>
    <property type="evidence" value="ECO:0000318"/>
    <property type="project" value="GO_Central"/>
</dbReference>
<evidence type="ECO:0000256" key="11">
    <source>
        <dbReference type="SAM" id="Phobius"/>
    </source>
</evidence>
<dbReference type="InterPro" id="IPR003599">
    <property type="entry name" value="Ig_sub"/>
</dbReference>
<dbReference type="GO" id="GO:0071222">
    <property type="term" value="P:cellular response to lipopolysaccharide"/>
    <property type="evidence" value="ECO:0000318"/>
    <property type="project" value="GO_Central"/>
</dbReference>
<feature type="transmembrane region" description="Helical" evidence="11">
    <location>
        <begin position="130"/>
        <end position="157"/>
    </location>
</feature>
<dbReference type="GO" id="GO:0009897">
    <property type="term" value="C:external side of plasma membrane"/>
    <property type="evidence" value="ECO:0000318"/>
    <property type="project" value="GO_Central"/>
</dbReference>
<evidence type="ECO:0000259" key="12">
    <source>
        <dbReference type="PROSITE" id="PS50835"/>
    </source>
</evidence>
<evidence type="ECO:0000313" key="13">
    <source>
        <dbReference type="Proteomes" id="UP000000437"/>
    </source>
</evidence>
<evidence type="ECO:0000256" key="4">
    <source>
        <dbReference type="ARBA" id="ARBA00022729"/>
    </source>
</evidence>
<dbReference type="SMART" id="SM00409">
    <property type="entry name" value="IG"/>
    <property type="match status" value="1"/>
</dbReference>
<accession>A0A8M9Q3F6</accession>
<dbReference type="Pfam" id="PF07686">
    <property type="entry name" value="V-set"/>
    <property type="match status" value="1"/>
</dbReference>
<dbReference type="RefSeq" id="XP_021329211.1">
    <property type="nucleotide sequence ID" value="XM_021473536.2"/>
</dbReference>
<evidence type="ECO:0000256" key="10">
    <source>
        <dbReference type="ARBA" id="ARBA00023319"/>
    </source>
</evidence>
<evidence type="ECO:0000256" key="5">
    <source>
        <dbReference type="ARBA" id="ARBA00022989"/>
    </source>
</evidence>
<dbReference type="InterPro" id="IPR051713">
    <property type="entry name" value="T-cell_Activation_Regulation"/>
</dbReference>
<reference evidence="14 15" key="2">
    <citation type="submission" date="2025-04" db="UniProtKB">
        <authorList>
            <consortium name="RefSeq"/>
        </authorList>
    </citation>
    <scope>IDENTIFICATION</scope>
    <source>
        <strain evidence="14 15">Tuebingen</strain>
    </source>
</reference>
<dbReference type="InterPro" id="IPR013106">
    <property type="entry name" value="Ig_V-set"/>
</dbReference>
<evidence type="ECO:0000313" key="15">
    <source>
        <dbReference type="RefSeq" id="XP_021329211.1"/>
    </source>
</evidence>
<keyword evidence="6 11" id="KW-0472">Membrane</keyword>
<dbReference type="SUPFAM" id="SSF48726">
    <property type="entry name" value="Immunoglobulin"/>
    <property type="match status" value="1"/>
</dbReference>
<dbReference type="KEGG" id="dre:101886973"/>
<dbReference type="GO" id="GO:0042130">
    <property type="term" value="P:negative regulation of T cell proliferation"/>
    <property type="evidence" value="ECO:0000318"/>
    <property type="project" value="GO_Central"/>
</dbReference>
<dbReference type="GeneID" id="101886973"/>
<dbReference type="OrthoDB" id="9898017at2759"/>
<evidence type="ECO:0000256" key="6">
    <source>
        <dbReference type="ARBA" id="ARBA00023136"/>
    </source>
</evidence>
<dbReference type="PANTHER" id="PTHR25466">
    <property type="entry name" value="T-LYMPHOCYTE ACTIVATION ANTIGEN"/>
    <property type="match status" value="1"/>
</dbReference>
<dbReference type="Proteomes" id="UP000000437">
    <property type="component" value="Chromosome 22"/>
</dbReference>
<evidence type="ECO:0000256" key="2">
    <source>
        <dbReference type="ARBA" id="ARBA00022475"/>
    </source>
</evidence>
<keyword evidence="3 11" id="KW-0812">Transmembrane</keyword>
<organism evidence="13 15">
    <name type="scientific">Danio rerio</name>
    <name type="common">Zebrafish</name>
    <name type="synonym">Brachydanio rerio</name>
    <dbReference type="NCBI Taxonomy" id="7955"/>
    <lineage>
        <taxon>Eukaryota</taxon>
        <taxon>Metazoa</taxon>
        <taxon>Chordata</taxon>
        <taxon>Craniata</taxon>
        <taxon>Vertebrata</taxon>
        <taxon>Euteleostomi</taxon>
        <taxon>Actinopterygii</taxon>
        <taxon>Neopterygii</taxon>
        <taxon>Teleostei</taxon>
        <taxon>Ostariophysi</taxon>
        <taxon>Cypriniformes</taxon>
        <taxon>Danionidae</taxon>
        <taxon>Danioninae</taxon>
        <taxon>Danio</taxon>
    </lineage>
</organism>
<dbReference type="AlphaFoldDB" id="A0A8M9Q3F6"/>
<dbReference type="RefSeq" id="XP_009294735.1">
    <property type="nucleotide sequence ID" value="XM_009296460.3"/>
</dbReference>
<keyword evidence="2" id="KW-1003">Cell membrane</keyword>
<keyword evidence="9" id="KW-0325">Glycoprotein</keyword>
<proteinExistence type="predicted"/>
<dbReference type="GO" id="GO:0042102">
    <property type="term" value="P:positive regulation of T cell proliferation"/>
    <property type="evidence" value="ECO:0000318"/>
    <property type="project" value="GO_Central"/>
</dbReference>
<keyword evidence="7" id="KW-1015">Disulfide bond</keyword>
<keyword evidence="10" id="KW-0393">Immunoglobulin domain</keyword>
<evidence type="ECO:0000256" key="3">
    <source>
        <dbReference type="ARBA" id="ARBA00022692"/>
    </source>
</evidence>
<dbReference type="GO" id="GO:0006955">
    <property type="term" value="P:immune response"/>
    <property type="evidence" value="ECO:0000318"/>
    <property type="project" value="GO_Central"/>
</dbReference>
<dbReference type="InterPro" id="IPR036179">
    <property type="entry name" value="Ig-like_dom_sf"/>
</dbReference>
<evidence type="ECO:0000256" key="8">
    <source>
        <dbReference type="ARBA" id="ARBA00023170"/>
    </source>
</evidence>
<evidence type="ECO:0000256" key="9">
    <source>
        <dbReference type="ARBA" id="ARBA00023180"/>
    </source>
</evidence>
<evidence type="ECO:0000256" key="7">
    <source>
        <dbReference type="ARBA" id="ARBA00023157"/>
    </source>
</evidence>
<name>A0A8M9Q3F6_DANRE</name>
<protein>
    <submittedName>
        <fullName evidence="14 15">V-set domain-containing T-cell activation inhibitor 1-like</fullName>
    </submittedName>
</protein>
<evidence type="ECO:0000313" key="14">
    <source>
        <dbReference type="RefSeq" id="XP_009294735.1"/>
    </source>
</evidence>
<dbReference type="PANTHER" id="PTHR25466:SF14">
    <property type="entry name" value="BUTYROPHILIN SUBFAMILY 2 MEMBER A2-LIKE-RELATED"/>
    <property type="match status" value="1"/>
</dbReference>
<evidence type="ECO:0000256" key="1">
    <source>
        <dbReference type="ARBA" id="ARBA00004251"/>
    </source>
</evidence>
<keyword evidence="5 11" id="KW-1133">Transmembrane helix</keyword>
<dbReference type="InterPro" id="IPR013783">
    <property type="entry name" value="Ig-like_fold"/>
</dbReference>
<keyword evidence="13" id="KW-1185">Reference proteome</keyword>
<gene>
    <name evidence="14 15" type="primary">LOC101886973</name>
</gene>
<dbReference type="Gene3D" id="2.60.40.10">
    <property type="entry name" value="Immunoglobulins"/>
    <property type="match status" value="1"/>
</dbReference>
<dbReference type="PROSITE" id="PS50835">
    <property type="entry name" value="IG_LIKE"/>
    <property type="match status" value="1"/>
</dbReference>
<dbReference type="GO" id="GO:0007166">
    <property type="term" value="P:cell surface receptor signaling pathway"/>
    <property type="evidence" value="ECO:0000318"/>
    <property type="project" value="GO_Central"/>
</dbReference>
<keyword evidence="8" id="KW-0675">Receptor</keyword>
<reference evidence="13" key="1">
    <citation type="journal article" date="2013" name="Nature">
        <title>The zebrafish reference genome sequence and its relationship to the human genome.</title>
        <authorList>
            <consortium name="Genome Reference Consortium Zebrafish"/>
            <person name="Howe K."/>
            <person name="Clark M.D."/>
            <person name="Torroja C.F."/>
            <person name="Torrance J."/>
            <person name="Berthelot C."/>
            <person name="Muffato M."/>
            <person name="Collins J.E."/>
            <person name="Humphray S."/>
            <person name="McLaren K."/>
            <person name="Matthews L."/>
            <person name="McLaren S."/>
            <person name="Sealy I."/>
            <person name="Caccamo M."/>
            <person name="Churcher C."/>
            <person name="Scott C."/>
            <person name="Barrett J.C."/>
            <person name="Koch R."/>
            <person name="Rauch G.J."/>
            <person name="White S."/>
            <person name="Chow W."/>
            <person name="Kilian B."/>
            <person name="Quintais L.T."/>
            <person name="Guerra-Assuncao J.A."/>
            <person name="Zhou Y."/>
            <person name="Gu Y."/>
            <person name="Yen J."/>
            <person name="Vogel J.H."/>
            <person name="Eyre T."/>
            <person name="Redmond S."/>
            <person name="Banerjee R."/>
            <person name="Chi J."/>
            <person name="Fu B."/>
            <person name="Langley E."/>
            <person name="Maguire S.F."/>
            <person name="Laird G.K."/>
            <person name="Lloyd D."/>
            <person name="Kenyon E."/>
            <person name="Donaldson S."/>
            <person name="Sehra H."/>
            <person name="Almeida-King J."/>
            <person name="Loveland J."/>
            <person name="Trevanion S."/>
            <person name="Jones M."/>
            <person name="Quail M."/>
            <person name="Willey D."/>
            <person name="Hunt A."/>
            <person name="Burton J."/>
            <person name="Sims S."/>
            <person name="McLay K."/>
            <person name="Plumb B."/>
            <person name="Davis J."/>
            <person name="Clee C."/>
            <person name="Oliver K."/>
            <person name="Clark R."/>
            <person name="Riddle C."/>
            <person name="Elliot D."/>
            <person name="Eliott D."/>
            <person name="Threadgold G."/>
            <person name="Harden G."/>
            <person name="Ware D."/>
            <person name="Begum S."/>
            <person name="Mortimore B."/>
            <person name="Mortimer B."/>
            <person name="Kerry G."/>
            <person name="Heath P."/>
            <person name="Phillimore B."/>
            <person name="Tracey A."/>
            <person name="Corby N."/>
            <person name="Dunn M."/>
            <person name="Johnson C."/>
            <person name="Wood J."/>
            <person name="Clark S."/>
            <person name="Pelan S."/>
            <person name="Griffiths G."/>
            <person name="Smith M."/>
            <person name="Glithero R."/>
            <person name="Howden P."/>
            <person name="Barker N."/>
            <person name="Lloyd C."/>
            <person name="Stevens C."/>
            <person name="Harley J."/>
            <person name="Holt K."/>
            <person name="Panagiotidis G."/>
            <person name="Lovell J."/>
            <person name="Beasley H."/>
            <person name="Henderson C."/>
            <person name="Gordon D."/>
            <person name="Auger K."/>
            <person name="Wright D."/>
            <person name="Collins J."/>
            <person name="Raisen C."/>
            <person name="Dyer L."/>
            <person name="Leung K."/>
            <person name="Robertson L."/>
            <person name="Ambridge K."/>
            <person name="Leongamornlert D."/>
            <person name="McGuire S."/>
            <person name="Gilderthorp R."/>
            <person name="Griffiths C."/>
            <person name="Manthravadi D."/>
            <person name="Nichol S."/>
            <person name="Barker G."/>
            <person name="Whitehead S."/>
            <person name="Kay M."/>
            <person name="Brown J."/>
            <person name="Murnane C."/>
            <person name="Gray E."/>
            <person name="Humphries M."/>
            <person name="Sycamore N."/>
            <person name="Barker D."/>
            <person name="Saunders D."/>
            <person name="Wallis J."/>
            <person name="Babbage A."/>
            <person name="Hammond S."/>
            <person name="Mashreghi-Mohammadi M."/>
            <person name="Barr L."/>
            <person name="Martin S."/>
            <person name="Wray P."/>
            <person name="Ellington A."/>
            <person name="Matthews N."/>
            <person name="Ellwood M."/>
            <person name="Woodmansey R."/>
            <person name="Clark G."/>
            <person name="Cooper J."/>
            <person name="Cooper J."/>
            <person name="Tromans A."/>
            <person name="Grafham D."/>
            <person name="Skuce C."/>
            <person name="Pandian R."/>
            <person name="Andrews R."/>
            <person name="Harrison E."/>
            <person name="Kimberley A."/>
            <person name="Garnett J."/>
            <person name="Fosker N."/>
            <person name="Hall R."/>
            <person name="Garner P."/>
            <person name="Kelly D."/>
            <person name="Bird C."/>
            <person name="Palmer S."/>
            <person name="Gehring I."/>
            <person name="Berger A."/>
            <person name="Dooley C.M."/>
            <person name="Ersan-Urun Z."/>
            <person name="Eser C."/>
            <person name="Geiger H."/>
            <person name="Geisler M."/>
            <person name="Karotki L."/>
            <person name="Kirn A."/>
            <person name="Konantz J."/>
            <person name="Konantz M."/>
            <person name="Oberlander M."/>
            <person name="Rudolph-Geiger S."/>
            <person name="Teucke M."/>
            <person name="Lanz C."/>
            <person name="Raddatz G."/>
            <person name="Osoegawa K."/>
            <person name="Zhu B."/>
            <person name="Rapp A."/>
            <person name="Widaa S."/>
            <person name="Langford C."/>
            <person name="Yang F."/>
            <person name="Schuster S.C."/>
            <person name="Carter N.P."/>
            <person name="Harrow J."/>
            <person name="Ning Z."/>
            <person name="Herrero J."/>
            <person name="Searle S.M."/>
            <person name="Enright A."/>
            <person name="Geisler R."/>
            <person name="Plasterk R.H."/>
            <person name="Lee C."/>
            <person name="Westerfield M."/>
            <person name="de Jong P.J."/>
            <person name="Zon L.I."/>
            <person name="Postlethwait J.H."/>
            <person name="Nusslein-Volhard C."/>
            <person name="Hubbard T.J."/>
            <person name="Roest Crollius H."/>
            <person name="Rogers J."/>
            <person name="Stemple D.L."/>
        </authorList>
    </citation>
    <scope>NUCLEOTIDE SEQUENCE [LARGE SCALE GENOMIC DNA]</scope>
</reference>
<dbReference type="FunFam" id="2.60.40.10:FF:000142">
    <property type="entry name" value="V-set domain-containing T-cell activation inhibitor 1"/>
    <property type="match status" value="1"/>
</dbReference>
<comment type="subcellular location">
    <subcellularLocation>
        <location evidence="1">Cell membrane</location>
        <topology evidence="1">Single-pass type I membrane protein</topology>
    </subcellularLocation>
</comment>
<sequence length="164" mass="18122">MRQVCSQASVEGFIGGTAVLPCSSEQRQLTVQDITVRWRHNGLDVLEIIDGTVAKAQDPAYRNRAQSIPEQYKNGNFSIKLRDLQDRDSGKYTCYIIQDSIIRNVKLNIEARTSRQIGNQGTKPSPDIPVMIFSILCGGFAFSLANSATGIFIHHLVSVPSPDK</sequence>
<dbReference type="InterPro" id="IPR007110">
    <property type="entry name" value="Ig-like_dom"/>
</dbReference>